<dbReference type="InterPro" id="IPR051200">
    <property type="entry name" value="Host-pathogen_enzymatic-act"/>
</dbReference>
<dbReference type="Pfam" id="PF04185">
    <property type="entry name" value="Phosphoesterase"/>
    <property type="match status" value="1"/>
</dbReference>
<name>A0A1G9MFJ9_9BACT</name>
<dbReference type="STRING" id="563176.SAMN04488090_1582"/>
<proteinExistence type="predicted"/>
<evidence type="ECO:0000313" key="4">
    <source>
        <dbReference type="Proteomes" id="UP000198901"/>
    </source>
</evidence>
<dbReference type="Gene3D" id="2.130.10.10">
    <property type="entry name" value="YVTN repeat-like/Quinoprotein amine dehydrogenase"/>
    <property type="match status" value="2"/>
</dbReference>
<dbReference type="SUPFAM" id="SSF51004">
    <property type="entry name" value="C-terminal (heme d1) domain of cytochrome cd1-nitrite reductase"/>
    <property type="match status" value="1"/>
</dbReference>
<dbReference type="EMBL" id="FNGS01000003">
    <property type="protein sequence ID" value="SDL73048.1"/>
    <property type="molecule type" value="Genomic_DNA"/>
</dbReference>
<evidence type="ECO:0000313" key="3">
    <source>
        <dbReference type="EMBL" id="SDL73048.1"/>
    </source>
</evidence>
<evidence type="ECO:0000256" key="2">
    <source>
        <dbReference type="SAM" id="MobiDB-lite"/>
    </source>
</evidence>
<dbReference type="Gene3D" id="3.40.720.10">
    <property type="entry name" value="Alkaline Phosphatase, subunit A"/>
    <property type="match status" value="1"/>
</dbReference>
<protein>
    <submittedName>
        <fullName evidence="3">40-residue YVTN family beta-propeller repeat-containing protein</fullName>
    </submittedName>
</protein>
<dbReference type="Proteomes" id="UP000198901">
    <property type="component" value="Unassembled WGS sequence"/>
</dbReference>
<keyword evidence="1" id="KW-0378">Hydrolase</keyword>
<dbReference type="GO" id="GO:0016788">
    <property type="term" value="F:hydrolase activity, acting on ester bonds"/>
    <property type="evidence" value="ECO:0007669"/>
    <property type="project" value="InterPro"/>
</dbReference>
<dbReference type="InterPro" id="IPR015943">
    <property type="entry name" value="WD40/YVTN_repeat-like_dom_sf"/>
</dbReference>
<accession>A0A1G9MFJ9</accession>
<dbReference type="PANTHER" id="PTHR47197">
    <property type="entry name" value="PROTEIN NIRF"/>
    <property type="match status" value="1"/>
</dbReference>
<dbReference type="InterPro" id="IPR011048">
    <property type="entry name" value="Haem_d1_sf"/>
</dbReference>
<keyword evidence="4" id="KW-1185">Reference proteome</keyword>
<dbReference type="InterPro" id="IPR007312">
    <property type="entry name" value="Phosphoesterase"/>
</dbReference>
<dbReference type="PROSITE" id="PS51257">
    <property type="entry name" value="PROKAR_LIPOPROTEIN"/>
    <property type="match status" value="1"/>
</dbReference>
<dbReference type="RefSeq" id="WP_093201375.1">
    <property type="nucleotide sequence ID" value="NZ_FNGS01000003.1"/>
</dbReference>
<feature type="region of interest" description="Disordered" evidence="2">
    <location>
        <begin position="357"/>
        <end position="384"/>
    </location>
</feature>
<dbReference type="SUPFAM" id="SSF53649">
    <property type="entry name" value="Alkaline phosphatase-like"/>
    <property type="match status" value="1"/>
</dbReference>
<dbReference type="OrthoDB" id="145213at2"/>
<dbReference type="AlphaFoldDB" id="A0A1G9MFJ9"/>
<dbReference type="PANTHER" id="PTHR47197:SF3">
    <property type="entry name" value="DIHYDRO-HEME D1 DEHYDROGENASE"/>
    <property type="match status" value="1"/>
</dbReference>
<gene>
    <name evidence="3" type="ORF">SAMN04488090_1582</name>
</gene>
<sequence length="832" mass="91007">MKTLFHWGVLSLAAVCLLVVSCRKDTSGKSGKELAVYKELSASRVQLPNGWSLTPVGTSTELDDLPLNLVVSPGKKYLAVSNNGQSTQSISLIDARTGTVLDTARVGKAYLGLAFSDDEKTLYASGGNDNLILTYSLENNQLVKHEPIVLGKPWPVRISPVGIALDDAAHRLYVVTKDDSTLYICDTRTRQTLKKVPLGAAAYTCLLSPDKKELYVSLWGGSRVAVVNTAAQTVAGEVPTNKNPNDLLLTRDGQYLFVANGNDNTVAVIDTKSRRVLETLTTSLFPDAPVGTTPNGLALSEDENTLYIANADNNCLAVFDVSTKGRSRSNGFIPTGWYPTAVKVIGNRLFVCNGKGLTSKANPKGPNPSLAKVPQQKGPNPQAYTGRDQYIGGLFKGTLSVFAIPDEETLAAYSRVVYENTPYTKDKELHAEGEKGNPIPIKVGDPSPIKYVFYIIKENRTYDQVLGDMKEGNGDASLCLFPEKVTPNLHALAREFVLLDNFYVDAEVSADGHNWSSAAYANDYVEKTWVTSYGGRGGTYDYEGQKEIAHPRDGFIWDHCQRAGISFRTYGWFADGGKPNIKTLAGHYAPHFKGYDLGYMDIKREEAWEADFDSLLAIGKLPRLSTVRFGNDHTSGAAVGKPTPFAAVADNDLAVGRFVEHLSKSKIWKEAVVFVLEDDAQNGPDHVDAHRSIAFVAGGMVKRGFVDHTMYSTSGMLRTMELILGLKPMSQYDAAAVPMWRCFAKTPDKRTFTAREAGVDLSQRNVAVNFNSRRTDRFNLSVPDAIDDLIFSEIVWQTVRGDKSVMPAPRRGAFVRLKKGGGEEEEGEDDDD</sequence>
<reference evidence="3 4" key="1">
    <citation type="submission" date="2016-10" db="EMBL/GenBank/DDBJ databases">
        <authorList>
            <person name="de Groot N.N."/>
        </authorList>
    </citation>
    <scope>NUCLEOTIDE SEQUENCE [LARGE SCALE GENOMIC DNA]</scope>
    <source>
        <strain evidence="3 4">DSM 21668</strain>
    </source>
</reference>
<evidence type="ECO:0000256" key="1">
    <source>
        <dbReference type="ARBA" id="ARBA00022801"/>
    </source>
</evidence>
<organism evidence="3 4">
    <name type="scientific">Siphonobacter aquaeclarae</name>
    <dbReference type="NCBI Taxonomy" id="563176"/>
    <lineage>
        <taxon>Bacteria</taxon>
        <taxon>Pseudomonadati</taxon>
        <taxon>Bacteroidota</taxon>
        <taxon>Cytophagia</taxon>
        <taxon>Cytophagales</taxon>
        <taxon>Cytophagaceae</taxon>
        <taxon>Siphonobacter</taxon>
    </lineage>
</organism>
<dbReference type="InterPro" id="IPR017850">
    <property type="entry name" value="Alkaline_phosphatase_core_sf"/>
</dbReference>